<protein>
    <recommendedName>
        <fullName evidence="3">Thioredoxin domain-containing protein</fullName>
    </recommendedName>
</protein>
<dbReference type="PROSITE" id="PS51257">
    <property type="entry name" value="PROKAR_LIPOPROTEIN"/>
    <property type="match status" value="1"/>
</dbReference>
<dbReference type="EMBL" id="MLJW01000477">
    <property type="protein sequence ID" value="OIQ86471.1"/>
    <property type="molecule type" value="Genomic_DNA"/>
</dbReference>
<gene>
    <name evidence="4" type="ORF">GALL_316650</name>
</gene>
<dbReference type="CDD" id="cd02968">
    <property type="entry name" value="SCO"/>
    <property type="match status" value="1"/>
</dbReference>
<comment type="caution">
    <text evidence="4">The sequence shown here is derived from an EMBL/GenBank/DDBJ whole genome shotgun (WGS) entry which is preliminary data.</text>
</comment>
<dbReference type="InterPro" id="IPR013766">
    <property type="entry name" value="Thioredoxin_domain"/>
</dbReference>
<evidence type="ECO:0000256" key="2">
    <source>
        <dbReference type="ARBA" id="ARBA00023008"/>
    </source>
</evidence>
<dbReference type="InterPro" id="IPR003782">
    <property type="entry name" value="SCO1/SenC"/>
</dbReference>
<evidence type="ECO:0000313" key="4">
    <source>
        <dbReference type="EMBL" id="OIQ86471.1"/>
    </source>
</evidence>
<dbReference type="Pfam" id="PF02630">
    <property type="entry name" value="SCO1-SenC"/>
    <property type="match status" value="1"/>
</dbReference>
<comment type="similarity">
    <text evidence="1">Belongs to the SCO1/2 family.</text>
</comment>
<dbReference type="SUPFAM" id="SSF52833">
    <property type="entry name" value="Thioredoxin-like"/>
    <property type="match status" value="1"/>
</dbReference>
<dbReference type="PANTHER" id="PTHR12151">
    <property type="entry name" value="ELECTRON TRANSPORT PROTIN SCO1/SENC FAMILY MEMBER"/>
    <property type="match status" value="1"/>
</dbReference>
<dbReference type="FunFam" id="3.40.30.10:FF:000013">
    <property type="entry name" value="Blast:Protein SCO1 homolog, mitochondrial"/>
    <property type="match status" value="1"/>
</dbReference>
<sequence length="192" mass="21246">MRIVWLILLYLLVAGCSRQQAPAESFVGTEIGDGVIGRDFQLTDHLGRARSIRDYRGKIVVLFFGYTHCPDVCPTTMSELAHALKLLGPRRSQVQVLFVTLDPERDTQQVLAQYVPSFDPSFVGLYGDAAATDAVEKSFKVYAHKQPAQGKGGYTVDHSAGMYVFDKTGSPRLYLNYGEKSADIAHDLGRLM</sequence>
<reference evidence="4" key="1">
    <citation type="submission" date="2016-10" db="EMBL/GenBank/DDBJ databases">
        <title>Sequence of Gallionella enrichment culture.</title>
        <authorList>
            <person name="Poehlein A."/>
            <person name="Muehling M."/>
            <person name="Daniel R."/>
        </authorList>
    </citation>
    <scope>NUCLEOTIDE SEQUENCE</scope>
</reference>
<accession>A0A1J5R336</accession>
<organism evidence="4">
    <name type="scientific">mine drainage metagenome</name>
    <dbReference type="NCBI Taxonomy" id="410659"/>
    <lineage>
        <taxon>unclassified sequences</taxon>
        <taxon>metagenomes</taxon>
        <taxon>ecological metagenomes</taxon>
    </lineage>
</organism>
<keyword evidence="2" id="KW-0186">Copper</keyword>
<dbReference type="PROSITE" id="PS51352">
    <property type="entry name" value="THIOREDOXIN_2"/>
    <property type="match status" value="1"/>
</dbReference>
<dbReference type="PANTHER" id="PTHR12151:SF25">
    <property type="entry name" value="LINALOOL DEHYDRATASE_ISOMERASE DOMAIN-CONTAINING PROTEIN"/>
    <property type="match status" value="1"/>
</dbReference>
<evidence type="ECO:0000259" key="3">
    <source>
        <dbReference type="PROSITE" id="PS51352"/>
    </source>
</evidence>
<name>A0A1J5R336_9ZZZZ</name>
<dbReference type="Gene3D" id="3.40.30.10">
    <property type="entry name" value="Glutaredoxin"/>
    <property type="match status" value="1"/>
</dbReference>
<proteinExistence type="inferred from homology"/>
<dbReference type="InterPro" id="IPR036249">
    <property type="entry name" value="Thioredoxin-like_sf"/>
</dbReference>
<feature type="domain" description="Thioredoxin" evidence="3">
    <location>
        <begin position="17"/>
        <end position="192"/>
    </location>
</feature>
<dbReference type="AlphaFoldDB" id="A0A1J5R336"/>
<evidence type="ECO:0000256" key="1">
    <source>
        <dbReference type="ARBA" id="ARBA00010996"/>
    </source>
</evidence>